<accession>A0ABM8T7N5</accession>
<sequence length="72" mass="8521">MIFSAVNSKIRRSQCVLRKSYHYLDEFVFRFNRRTSRSRGQLFYRLLEQAVAAEPVTYRQIAQRPPKASALP</sequence>
<proteinExistence type="predicted"/>
<evidence type="ECO:0000313" key="1">
    <source>
        <dbReference type="EMBL" id="CAE6865730.1"/>
    </source>
</evidence>
<evidence type="ECO:0008006" key="3">
    <source>
        <dbReference type="Google" id="ProtNLM"/>
    </source>
</evidence>
<organism evidence="1 2">
    <name type="scientific">Paraburkholderia aspalathi</name>
    <dbReference type="NCBI Taxonomy" id="1324617"/>
    <lineage>
        <taxon>Bacteria</taxon>
        <taxon>Pseudomonadati</taxon>
        <taxon>Pseudomonadota</taxon>
        <taxon>Betaproteobacteria</taxon>
        <taxon>Burkholderiales</taxon>
        <taxon>Burkholderiaceae</taxon>
        <taxon>Paraburkholderia</taxon>
    </lineage>
</organism>
<reference evidence="1 2" key="1">
    <citation type="submission" date="2021-02" db="EMBL/GenBank/DDBJ databases">
        <authorList>
            <person name="Vanwijnsberghe S."/>
        </authorList>
    </citation>
    <scope>NUCLEOTIDE SEQUENCE [LARGE SCALE GENOMIC DNA]</scope>
    <source>
        <strain evidence="1 2">R-69658</strain>
    </source>
</reference>
<dbReference type="Proteomes" id="UP000674425">
    <property type="component" value="Unassembled WGS sequence"/>
</dbReference>
<name>A0ABM8T7N5_9BURK</name>
<dbReference type="EMBL" id="CAJNAU010000198">
    <property type="protein sequence ID" value="CAE6865730.1"/>
    <property type="molecule type" value="Genomic_DNA"/>
</dbReference>
<comment type="caution">
    <text evidence="1">The sequence shown here is derived from an EMBL/GenBank/DDBJ whole genome shotgun (WGS) entry which is preliminary data.</text>
</comment>
<keyword evidence="2" id="KW-1185">Reference proteome</keyword>
<protein>
    <recommendedName>
        <fullName evidence="3">ISXO2-like transposase domain-containing protein</fullName>
    </recommendedName>
</protein>
<evidence type="ECO:0000313" key="2">
    <source>
        <dbReference type="Proteomes" id="UP000674425"/>
    </source>
</evidence>
<gene>
    <name evidence="1" type="ORF">R69658_07851</name>
</gene>